<organism evidence="1 2">
    <name type="scientific">Labilibaculum manganireducens</name>
    <dbReference type="NCBI Taxonomy" id="1940525"/>
    <lineage>
        <taxon>Bacteria</taxon>
        <taxon>Pseudomonadati</taxon>
        <taxon>Bacteroidota</taxon>
        <taxon>Bacteroidia</taxon>
        <taxon>Marinilabiliales</taxon>
        <taxon>Marinifilaceae</taxon>
        <taxon>Labilibaculum</taxon>
    </lineage>
</organism>
<proteinExistence type="predicted"/>
<evidence type="ECO:0000313" key="2">
    <source>
        <dbReference type="Proteomes" id="UP000233618"/>
    </source>
</evidence>
<sequence length="72" mass="8300">MLRVSEKAKAVMNLIPIVNTENNKMGCFLLVGCTQYQMILEALLLLLLTEELRNICRIIPRNLSIFKISYPF</sequence>
<gene>
    <name evidence="1" type="ORF">BZG01_00550</name>
</gene>
<name>A0A2N3IGL3_9BACT</name>
<protein>
    <submittedName>
        <fullName evidence="1">Uncharacterized protein</fullName>
    </submittedName>
</protein>
<keyword evidence="2" id="KW-1185">Reference proteome</keyword>
<dbReference type="Proteomes" id="UP000233618">
    <property type="component" value="Unassembled WGS sequence"/>
</dbReference>
<accession>A0A2N3IGL3</accession>
<dbReference type="AlphaFoldDB" id="A0A2N3IGL3"/>
<comment type="caution">
    <text evidence="1">The sequence shown here is derived from an EMBL/GenBank/DDBJ whole genome shotgun (WGS) entry which is preliminary data.</text>
</comment>
<reference evidence="1 2" key="1">
    <citation type="journal article" date="2017" name="Front. Microbiol.">
        <title>Labilibaculum manganireducens gen. nov., sp. nov. and Labilibaculum filiforme sp. nov., Novel Bacteroidetes Isolated from Subsurface Sediments of the Baltic Sea.</title>
        <authorList>
            <person name="Vandieken V."/>
            <person name="Marshall I.P."/>
            <person name="Niemann H."/>
            <person name="Engelen B."/>
            <person name="Cypionka H."/>
        </authorList>
    </citation>
    <scope>NUCLEOTIDE SEQUENCE [LARGE SCALE GENOMIC DNA]</scope>
    <source>
        <strain evidence="1 2">59.10-2M</strain>
    </source>
</reference>
<dbReference type="EMBL" id="MVDE01000001">
    <property type="protein sequence ID" value="PKQ69454.1"/>
    <property type="molecule type" value="Genomic_DNA"/>
</dbReference>
<evidence type="ECO:0000313" key="1">
    <source>
        <dbReference type="EMBL" id="PKQ69454.1"/>
    </source>
</evidence>